<dbReference type="EMBL" id="DTFF01000068">
    <property type="protein sequence ID" value="HGI88374.1"/>
    <property type="molecule type" value="Genomic_DNA"/>
</dbReference>
<organism evidence="2">
    <name type="scientific">Ignisphaera aggregans</name>
    <dbReference type="NCBI Taxonomy" id="334771"/>
    <lineage>
        <taxon>Archaea</taxon>
        <taxon>Thermoproteota</taxon>
        <taxon>Thermoprotei</taxon>
        <taxon>Desulfurococcales</taxon>
        <taxon>Desulfurococcaceae</taxon>
        <taxon>Ignisphaera</taxon>
    </lineage>
</organism>
<evidence type="ECO:0000256" key="1">
    <source>
        <dbReference type="SAM" id="Phobius"/>
    </source>
</evidence>
<keyword evidence="1" id="KW-0472">Membrane</keyword>
<gene>
    <name evidence="2" type="ORF">ENV14_08335</name>
</gene>
<sequence length="192" mass="20419">MSLGVELTTFTQLEFLKSLGLAIFFFEAGLSIGVGRLLRSLDRVLVVELGRDIVRFLMTLLLSVYTLHIATAVSRHICIAMPSAPLAFAPMVSCYVAILIAYVKAIGSVYTKAFSETTLVITGLSIVLLISNSLHNTSWSEPTYTTIWFTSCVNQARLGNGGKAPSLSGLGVGGSAMLLSSTATHGTALNTQ</sequence>
<feature type="transmembrane region" description="Helical" evidence="1">
    <location>
        <begin position="53"/>
        <end position="73"/>
    </location>
</feature>
<keyword evidence="1" id="KW-0812">Transmembrane</keyword>
<reference evidence="2" key="1">
    <citation type="journal article" date="2020" name="mSystems">
        <title>Genome- and Community-Level Interaction Insights into Carbon Utilization and Element Cycling Functions of Hydrothermarchaeota in Hydrothermal Sediment.</title>
        <authorList>
            <person name="Zhou Z."/>
            <person name="Liu Y."/>
            <person name="Xu W."/>
            <person name="Pan J."/>
            <person name="Luo Z.H."/>
            <person name="Li M."/>
        </authorList>
    </citation>
    <scope>NUCLEOTIDE SEQUENCE [LARGE SCALE GENOMIC DNA]</scope>
    <source>
        <strain evidence="2">SpSt-732</strain>
    </source>
</reference>
<proteinExistence type="predicted"/>
<name>A0A7C4BD25_9CREN</name>
<evidence type="ECO:0000313" key="2">
    <source>
        <dbReference type="EMBL" id="HGI88374.1"/>
    </source>
</evidence>
<feature type="transmembrane region" description="Helical" evidence="1">
    <location>
        <begin position="79"/>
        <end position="102"/>
    </location>
</feature>
<keyword evidence="1" id="KW-1133">Transmembrane helix</keyword>
<protein>
    <submittedName>
        <fullName evidence="2">Uncharacterized protein</fullName>
    </submittedName>
</protein>
<feature type="transmembrane region" description="Helical" evidence="1">
    <location>
        <begin position="20"/>
        <end position="41"/>
    </location>
</feature>
<comment type="caution">
    <text evidence="2">The sequence shown here is derived from an EMBL/GenBank/DDBJ whole genome shotgun (WGS) entry which is preliminary data.</text>
</comment>
<accession>A0A7C4BD25</accession>
<dbReference type="AlphaFoldDB" id="A0A7C4BD25"/>